<dbReference type="PROSITE" id="PS00137">
    <property type="entry name" value="SUBTILASE_HIS"/>
    <property type="match status" value="1"/>
</dbReference>
<evidence type="ECO:0000256" key="5">
    <source>
        <dbReference type="ARBA" id="ARBA00022729"/>
    </source>
</evidence>
<evidence type="ECO:0000256" key="6">
    <source>
        <dbReference type="ARBA" id="ARBA00022801"/>
    </source>
</evidence>
<evidence type="ECO:0000256" key="4">
    <source>
        <dbReference type="ARBA" id="ARBA00022670"/>
    </source>
</evidence>
<evidence type="ECO:0000256" key="3">
    <source>
        <dbReference type="ARBA" id="ARBA00022525"/>
    </source>
</evidence>
<evidence type="ECO:0000256" key="1">
    <source>
        <dbReference type="ARBA" id="ARBA00011073"/>
    </source>
</evidence>
<dbReference type="Gene3D" id="3.40.50.200">
    <property type="entry name" value="Peptidase S8/S53 domain"/>
    <property type="match status" value="2"/>
</dbReference>
<keyword evidence="6 8" id="KW-0378">Hydrolase</keyword>
<keyword evidence="4 8" id="KW-0645">Protease</keyword>
<dbReference type="CDD" id="cd07474">
    <property type="entry name" value="Peptidases_S8_subtilisin_Vpr-like"/>
    <property type="match status" value="1"/>
</dbReference>
<dbReference type="InterPro" id="IPR023828">
    <property type="entry name" value="Peptidase_S8_Ser-AS"/>
</dbReference>
<dbReference type="PROSITE" id="PS00138">
    <property type="entry name" value="SUBTILASE_SER"/>
    <property type="match status" value="1"/>
</dbReference>
<gene>
    <name evidence="13" type="ORF">NM961_05735</name>
</gene>
<dbReference type="Pfam" id="PF00082">
    <property type="entry name" value="Peptidase_S8"/>
    <property type="match status" value="1"/>
</dbReference>
<feature type="active site" description="Charge relay system" evidence="8">
    <location>
        <position position="171"/>
    </location>
</feature>
<dbReference type="InterPro" id="IPR023827">
    <property type="entry name" value="Peptidase_S8_Asp-AS"/>
</dbReference>
<evidence type="ECO:0000259" key="11">
    <source>
        <dbReference type="Pfam" id="PF00082"/>
    </source>
</evidence>
<feature type="region of interest" description="Disordered" evidence="10">
    <location>
        <begin position="1331"/>
        <end position="1350"/>
    </location>
</feature>
<feature type="active site" description="Charge relay system" evidence="8">
    <location>
        <position position="238"/>
    </location>
</feature>
<dbReference type="PRINTS" id="PR00723">
    <property type="entry name" value="SUBTILISIN"/>
</dbReference>
<keyword evidence="2" id="KW-0134">Cell wall</keyword>
<evidence type="ECO:0000256" key="2">
    <source>
        <dbReference type="ARBA" id="ARBA00022512"/>
    </source>
</evidence>
<feature type="domain" description="Peptidase S8/S53" evidence="11">
    <location>
        <begin position="162"/>
        <end position="648"/>
    </location>
</feature>
<dbReference type="InterPro" id="IPR046450">
    <property type="entry name" value="PA_dom_sf"/>
</dbReference>
<dbReference type="InterPro" id="IPR000209">
    <property type="entry name" value="Peptidase_S8/S53_dom"/>
</dbReference>
<dbReference type="InterPro" id="IPR003137">
    <property type="entry name" value="PA_domain"/>
</dbReference>
<dbReference type="Proteomes" id="UP001165498">
    <property type="component" value="Unassembled WGS sequence"/>
</dbReference>
<evidence type="ECO:0000256" key="8">
    <source>
        <dbReference type="PROSITE-ProRule" id="PRU01240"/>
    </source>
</evidence>
<dbReference type="SUPFAM" id="SSF52025">
    <property type="entry name" value="PA domain"/>
    <property type="match status" value="1"/>
</dbReference>
<evidence type="ECO:0000256" key="10">
    <source>
        <dbReference type="SAM" id="MobiDB-lite"/>
    </source>
</evidence>
<name>A0ABT1QPJ4_9GAMM</name>
<protein>
    <submittedName>
        <fullName evidence="13">S8 family serine peptidase</fullName>
    </submittedName>
</protein>
<dbReference type="NCBIfam" id="NF038128">
    <property type="entry name" value="choice_anch_J"/>
    <property type="match status" value="1"/>
</dbReference>
<keyword evidence="7 8" id="KW-0720">Serine protease</keyword>
<dbReference type="InterPro" id="IPR036852">
    <property type="entry name" value="Peptidase_S8/S53_dom_sf"/>
</dbReference>
<feature type="domain" description="PA" evidence="12">
    <location>
        <begin position="440"/>
        <end position="519"/>
    </location>
</feature>
<dbReference type="PANTHER" id="PTHR43806">
    <property type="entry name" value="PEPTIDASE S8"/>
    <property type="match status" value="1"/>
</dbReference>
<dbReference type="PROSITE" id="PS00136">
    <property type="entry name" value="SUBTILASE_ASP"/>
    <property type="match status" value="1"/>
</dbReference>
<dbReference type="RefSeq" id="WP_255912668.1">
    <property type="nucleotide sequence ID" value="NZ_JANFQO010000004.1"/>
</dbReference>
<evidence type="ECO:0000256" key="9">
    <source>
        <dbReference type="RuleBase" id="RU003355"/>
    </source>
</evidence>
<keyword evidence="3" id="KW-0964">Secreted</keyword>
<dbReference type="InterPro" id="IPR034213">
    <property type="entry name" value="S8_Vpr-like"/>
</dbReference>
<evidence type="ECO:0000259" key="12">
    <source>
        <dbReference type="Pfam" id="PF02225"/>
    </source>
</evidence>
<dbReference type="PROSITE" id="PS51892">
    <property type="entry name" value="SUBTILASE"/>
    <property type="match status" value="1"/>
</dbReference>
<dbReference type="EMBL" id="JANFQO010000004">
    <property type="protein sequence ID" value="MCQ4164208.1"/>
    <property type="molecule type" value="Genomic_DNA"/>
</dbReference>
<dbReference type="Gene3D" id="2.60.120.200">
    <property type="match status" value="1"/>
</dbReference>
<evidence type="ECO:0000313" key="13">
    <source>
        <dbReference type="EMBL" id="MCQ4164208.1"/>
    </source>
</evidence>
<comment type="caution">
    <text evidence="13">The sequence shown here is derived from an EMBL/GenBank/DDBJ whole genome shotgun (WGS) entry which is preliminary data.</text>
</comment>
<accession>A0ABT1QPJ4</accession>
<proteinExistence type="inferred from homology"/>
<comment type="similarity">
    <text evidence="1 8 9">Belongs to the peptidase S8 family.</text>
</comment>
<organism evidence="13 14">
    <name type="scientific">Tahibacter harae</name>
    <dbReference type="NCBI Taxonomy" id="2963937"/>
    <lineage>
        <taxon>Bacteria</taxon>
        <taxon>Pseudomonadati</taxon>
        <taxon>Pseudomonadota</taxon>
        <taxon>Gammaproteobacteria</taxon>
        <taxon>Lysobacterales</taxon>
        <taxon>Rhodanobacteraceae</taxon>
        <taxon>Tahibacter</taxon>
    </lineage>
</organism>
<dbReference type="SUPFAM" id="SSF52743">
    <property type="entry name" value="Subtilisin-like"/>
    <property type="match status" value="1"/>
</dbReference>
<sequence length="1350" mass="137688">MIAQADIKSAAITGTLVHEDQGELVNDDGTVAVMITLQGDPAVFDYAQALRAGGGSGPVAERAAGNASRAAVAALESRQAEFSTRLLASGIPHTELFRTTRVLNGIAVNMNASDMAQVAKMAGVKHVRLLPRHWPTNGSSVPFVGAPQFWEGTPLGMAGLKGEGMRIGIIDTGIDYQHPDFGGSGLLADYQANDTTVITDPAVFPTAKVVGGWDFVGNAYTGSNTPAPDPDPMDCNGHGSHVAGSAAGLGVKPDNTAYNGPWDTTVNYGNLKIGPGVAPRASLYALRVFGCGGSTNVTVAAIERATDPNNDGDLSDRLDVINMSLGSNFGLPEDDSAAASDNATLSGMIVVTSAGNAGDTFFISGSPGSAKSAISTANVLDSGLPGPLLVNAPAAIAGYRTTGSASFGTAPPLSGLTADVVRVDDGSTAVVPPTTGTGTVNDGCQTPFVNAAAVAGKIAFVDRGACGFKLKAYNAIQNGAIGVIIGNLPTSGTPGTAPGMADDPAVPAVNGPVVSLNLADADGLRAQFATSTTVNVTLNVGADTPSASTSRGPGGVAGQIYLKPEIAAPGSSITSAQTGITCNGTTTTGCQVANASGFIPAGAPLVLGGTSMASPHVAGFTALLRQQNPGASVEQIKAIAMNSAAHDITVGPNGALDTFPASRVGSGRIDIPHSVSPISAGNADETEQVAVTFNDYVIGTASQTKQVRLQNRTATVQNVTLELDTLLDSPGVAFSLTGPTTVSVPPSGSITVPVQLTATANEMDRSRDPTLAATQSQGAPASIAALGALPRHYLGEESANLIVKKAGNEIARVPVYMAHRPHSDMAGPDVVSPSGATIDLPLSGTGVCTGTLAGSNCTGNFGTTDQVSLVSPFELQYTGAEDDKLPGYANIHYLGVNHDSSNDAYLFGIATHGPWGSPTNVAFNICVDNDEDGNYDRVIASTNLGGLARLMVNATIYGQDVFVNTVFTPPSNLSFAGPTTYVNQLSAAQADTALLANNVAVVSATGTQLGLTGGNTNFRYAVAVCPGFNPLCVRLTTPNQCAAPGSTYATVPGPFSYDSANKGITSSGGAAGAIMFQDLPGAELSLGYSQANMTANGSTGVLLLHHHNAPGNTAQVVATDGIFADGFDRVFTVPGVTVNEGFEDFSALAGEGWTVQNNSDDIGPFSWGQGVWDGKDVFQAHQGPDDSYASVNYQSTDGSTIDNWFVSPPITFNSNTSFSFWTRVPTGSAYPDRMEIRLCAAEPCTALSPAATALATFPTVLTSINPNLEEGGYPDTWTQFTVTNASGIPTSGTGRIAFRYWVTDGGPLGSNSNFVGIDTLSITAAAVGNRPANVGTGFPPRGAERSKGRQ</sequence>
<evidence type="ECO:0000313" key="14">
    <source>
        <dbReference type="Proteomes" id="UP001165498"/>
    </source>
</evidence>
<feature type="active site" description="Charge relay system" evidence="8">
    <location>
        <position position="611"/>
    </location>
</feature>
<dbReference type="InterPro" id="IPR050131">
    <property type="entry name" value="Peptidase_S8_subtilisin-like"/>
</dbReference>
<keyword evidence="5" id="KW-0732">Signal</keyword>
<dbReference type="InterPro" id="IPR015500">
    <property type="entry name" value="Peptidase_S8_subtilisin-rel"/>
</dbReference>
<dbReference type="CDD" id="cd04818">
    <property type="entry name" value="PA_subtilisin_1"/>
    <property type="match status" value="1"/>
</dbReference>
<evidence type="ECO:0000256" key="7">
    <source>
        <dbReference type="ARBA" id="ARBA00022825"/>
    </source>
</evidence>
<dbReference type="PANTHER" id="PTHR43806:SF11">
    <property type="entry name" value="CEREVISIN-RELATED"/>
    <property type="match status" value="1"/>
</dbReference>
<reference evidence="13" key="1">
    <citation type="submission" date="2022-07" db="EMBL/GenBank/DDBJ databases">
        <title>Tahibacter sp., a new gammaproteobacterium isolated from the silt sample collected at pig farm.</title>
        <authorList>
            <person name="Chen H."/>
        </authorList>
    </citation>
    <scope>NUCLEOTIDE SEQUENCE</scope>
    <source>
        <strain evidence="13">P2K</strain>
    </source>
</reference>
<dbReference type="InterPro" id="IPR022398">
    <property type="entry name" value="Peptidase_S8_His-AS"/>
</dbReference>
<keyword evidence="14" id="KW-1185">Reference proteome</keyword>
<dbReference type="Pfam" id="PF02225">
    <property type="entry name" value="PA"/>
    <property type="match status" value="1"/>
</dbReference>